<keyword evidence="4" id="KW-0646">Protease inhibitor</keyword>
<dbReference type="EMBL" id="SOYY01000025">
    <property type="protein sequence ID" value="KAA0702532.1"/>
    <property type="molecule type" value="Genomic_DNA"/>
</dbReference>
<dbReference type="SMART" id="SM01360">
    <property type="entry name" value="A2M"/>
    <property type="match status" value="1"/>
</dbReference>
<evidence type="ECO:0000256" key="3">
    <source>
        <dbReference type="ARBA" id="ARBA00022525"/>
    </source>
</evidence>
<dbReference type="InterPro" id="IPR002890">
    <property type="entry name" value="MG2"/>
</dbReference>
<name>A0A5A9MXN9_9TELE</name>
<evidence type="ECO:0000256" key="2">
    <source>
        <dbReference type="ARBA" id="ARBA00010952"/>
    </source>
</evidence>
<dbReference type="InterPro" id="IPR009048">
    <property type="entry name" value="A-macroglobulin_rcpt-bd"/>
</dbReference>
<keyword evidence="14" id="KW-1185">Reference proteome</keyword>
<feature type="signal peptide" evidence="9">
    <location>
        <begin position="1"/>
        <end position="24"/>
    </location>
</feature>
<evidence type="ECO:0000256" key="8">
    <source>
        <dbReference type="ARBA" id="ARBA00023180"/>
    </source>
</evidence>
<dbReference type="PANTHER" id="PTHR11412">
    <property type="entry name" value="MACROGLOBULIN / COMPLEMENT"/>
    <property type="match status" value="1"/>
</dbReference>
<sequence length="1433" mass="159360">MAPHAGCFWKGLLLFCLLSISVNGDISGPFFMVTFPAVIQSGSEAKLCASLLKPNESLIMNIYVVNGLENTLLLKEEIDKEFHRCFDFQAPLVVVDSVQEIKVEVKGESFQMTEERKVMFRHYNPLTFIQTDKPIYIPGQTVHFRVVTMDTNFAPLDQQVWSVYYEDGHGNRIGQWSNVSSTRWILQRSYDLNPEARLGRYKLTAQVGERMITQDFKVEKYVLPKFDVTVKKPTKVSIGEEEMTIEVCGKYTYGQPVPGTSWVKVCRNCRYCAITPPCLEEITEVCSMKENGCATHTISTLHFLNTTLKDVLENSFTVDVKVTEEGTESSMTKSESISLTYEIGKVTVTGPKTFEHGSVIEGHIKLIDFKGMPIPHKDVYLFEGDSWSSSLLLNLTTDSDGLAAFSLNTSSLAQRDISLMGNIYPDTHYRGHTNPHYSTDKAIILLFRPATPYTPTLSELTIEGANDPLKCNSEFPVTIKYYFIGETTDDFKTDIVYMVLSRGVIVHHGYENVKVKTSNGAANGSVSFKLSVEADLSPAVQILAYCLLPSDNVVAGSRYFEIEKCFNNKVSVQFSPASAVPGEENTVQLSAQAGSLCALSAIDQSVMILESGKRLDVDKIFELLPVRSAIEFPYNIEDQQECLHVRPRRASATGVAYETLKKVGLKMATNLPIQVPRCLQYKGLTYHPYHNSVMYRQHHHGIAFAQGLDFAPQSALETVRTIFPETWIWQLVEVGDSGSTQVPVKVPDTITTWEMDVFCLSSEGLGLAPPAQLTVFQPFFLELSLPYSIIRGEIFELKATVFNYLSKCIMVKVTPAPSSDFTLKASSDDQYSSCLCANGRKTFKWILTPSVLGVLNITVSAEAEQSQTVCDNEIVSVPERGRIDIVTRSLLVQAEGTEKTETNSWLLCPKGKSLSEEIDLTLPKDVIEGSARSSVSVIGDILGRALQNLHGLLRMPYGCGEQNIAVLSPNIYILQYLENTEQLTSDIREKATGFLKSGYQRQLNYRHRSGAYSTFGHGNENTWLTAFVLRSFGKAQKYIFIDPHVIQSAKIWLIKGQSSDGCFIQQGSLFNNRMKGGVNDNVTMTAYITASLLELETPVTHPVLTQGLSCLRSVIGNLKNTYSTALLAYTFSLANDTDIRQQLLKELDTVAISDGGLLHWTQMGSSDDSGSLAVEISSYVLLAVLTTDSVTTADLGYANRIVSWLVKQQNAYGGFSSTQDTVVALQALSLYATKVFSSDGSSTVTVQSAGESHSFDVNQDNKLLYQEKKLKNVPGKYSIEVKGSTCVSVQMALFYNIPTPSEDKSLTVEATFEADCKKSFGQQHHLNFKVKYNGPQENTNMVIVDIKLLSGFTADTSLLGRSQMFETNVERVDSKDDHVIVYLKKVLKDIPMNYQIQLKQVLPVKNLKPAVIKIYDYYQTSDQSETEYSFPCE</sequence>
<dbReference type="InterPro" id="IPR050473">
    <property type="entry name" value="A2M/Complement_sys"/>
</dbReference>
<dbReference type="Gene3D" id="2.60.120.1540">
    <property type="match status" value="1"/>
</dbReference>
<dbReference type="Gene3D" id="2.20.130.20">
    <property type="match status" value="1"/>
</dbReference>
<evidence type="ECO:0000256" key="1">
    <source>
        <dbReference type="ARBA" id="ARBA00004613"/>
    </source>
</evidence>
<dbReference type="Pfam" id="PF17791">
    <property type="entry name" value="MG3"/>
    <property type="match status" value="1"/>
</dbReference>
<organism evidence="13 14">
    <name type="scientific">Triplophysa tibetana</name>
    <dbReference type="NCBI Taxonomy" id="1572043"/>
    <lineage>
        <taxon>Eukaryota</taxon>
        <taxon>Metazoa</taxon>
        <taxon>Chordata</taxon>
        <taxon>Craniata</taxon>
        <taxon>Vertebrata</taxon>
        <taxon>Euteleostomi</taxon>
        <taxon>Actinopterygii</taxon>
        <taxon>Neopterygii</taxon>
        <taxon>Teleostei</taxon>
        <taxon>Ostariophysi</taxon>
        <taxon>Cypriniformes</taxon>
        <taxon>Nemacheilidae</taxon>
        <taxon>Triplophysa</taxon>
    </lineage>
</organism>
<dbReference type="SUPFAM" id="SSF81296">
    <property type="entry name" value="E set domains"/>
    <property type="match status" value="1"/>
</dbReference>
<gene>
    <name evidence="13" type="ORF">E1301_Tti023739</name>
</gene>
<dbReference type="FunFam" id="2.60.40.10:FF:000312">
    <property type="entry name" value="Alpha-2-macroglobulin like 1"/>
    <property type="match status" value="1"/>
</dbReference>
<dbReference type="FunFam" id="2.60.40.1930:FF:000001">
    <property type="entry name" value="CD109 isoform 3"/>
    <property type="match status" value="1"/>
</dbReference>
<feature type="domain" description="Alpha-2-macroglobulin" evidence="11">
    <location>
        <begin position="726"/>
        <end position="815"/>
    </location>
</feature>
<dbReference type="SMART" id="SM01361">
    <property type="entry name" value="A2M_recep"/>
    <property type="match status" value="1"/>
</dbReference>
<dbReference type="Pfam" id="PF00207">
    <property type="entry name" value="A2M"/>
    <property type="match status" value="1"/>
</dbReference>
<dbReference type="Gene3D" id="2.60.40.690">
    <property type="entry name" value="Alpha-macroglobulin, receptor-binding domain"/>
    <property type="match status" value="1"/>
</dbReference>
<dbReference type="SMART" id="SM01419">
    <property type="entry name" value="Thiol-ester_cl"/>
    <property type="match status" value="1"/>
</dbReference>
<dbReference type="InterPro" id="IPR041555">
    <property type="entry name" value="MG3"/>
</dbReference>
<dbReference type="GO" id="GO:0004867">
    <property type="term" value="F:serine-type endopeptidase inhibitor activity"/>
    <property type="evidence" value="ECO:0007669"/>
    <property type="project" value="UniProtKB-KW"/>
</dbReference>
<dbReference type="InterPro" id="IPR019742">
    <property type="entry name" value="MacrogloblnA2_CS"/>
</dbReference>
<dbReference type="Gene3D" id="6.20.50.160">
    <property type="match status" value="1"/>
</dbReference>
<dbReference type="InterPro" id="IPR014756">
    <property type="entry name" value="Ig_E-set"/>
</dbReference>
<dbReference type="Pfam" id="PF07677">
    <property type="entry name" value="A2M_recep"/>
    <property type="match status" value="1"/>
</dbReference>
<evidence type="ECO:0000256" key="6">
    <source>
        <dbReference type="ARBA" id="ARBA00022900"/>
    </source>
</evidence>
<evidence type="ECO:0000259" key="10">
    <source>
        <dbReference type="SMART" id="SM01359"/>
    </source>
</evidence>
<dbReference type="Pfam" id="PF01835">
    <property type="entry name" value="MG2"/>
    <property type="match status" value="1"/>
</dbReference>
<proteinExistence type="inferred from homology"/>
<dbReference type="SUPFAM" id="SSF49410">
    <property type="entry name" value="Alpha-macroglobulin receptor domain"/>
    <property type="match status" value="1"/>
</dbReference>
<comment type="caution">
    <text evidence="13">The sequence shown here is derived from an EMBL/GenBank/DDBJ whole genome shotgun (WGS) entry which is preliminary data.</text>
</comment>
<dbReference type="CDD" id="cd02897">
    <property type="entry name" value="A2M_2"/>
    <property type="match status" value="1"/>
</dbReference>
<dbReference type="InterPro" id="IPR036595">
    <property type="entry name" value="A-macroglobulin_rcpt-bd_sf"/>
</dbReference>
<evidence type="ECO:0000313" key="14">
    <source>
        <dbReference type="Proteomes" id="UP000324632"/>
    </source>
</evidence>
<dbReference type="FunFam" id="1.50.10.20:FF:000001">
    <property type="entry name" value="CD109 isoform 1"/>
    <property type="match status" value="1"/>
</dbReference>
<keyword evidence="6" id="KW-0722">Serine protease inhibitor</keyword>
<evidence type="ECO:0000259" key="12">
    <source>
        <dbReference type="SMART" id="SM01361"/>
    </source>
</evidence>
<dbReference type="InterPro" id="IPR013783">
    <property type="entry name" value="Ig-like_fold"/>
</dbReference>
<keyword evidence="8" id="KW-0325">Glycoprotein</keyword>
<dbReference type="InterPro" id="IPR011626">
    <property type="entry name" value="Alpha-macroglobulin_TED"/>
</dbReference>
<dbReference type="InterPro" id="IPR047565">
    <property type="entry name" value="Alpha-macroglob_thiol-ester_cl"/>
</dbReference>
<dbReference type="Proteomes" id="UP000324632">
    <property type="component" value="Chromosome 25"/>
</dbReference>
<dbReference type="PROSITE" id="PS00477">
    <property type="entry name" value="ALPHA_2_MACROGLOBULIN"/>
    <property type="match status" value="1"/>
</dbReference>
<dbReference type="InterPro" id="IPR041813">
    <property type="entry name" value="A2M_TED"/>
</dbReference>
<dbReference type="Gene3D" id="2.60.40.1930">
    <property type="match status" value="2"/>
</dbReference>
<comment type="similarity">
    <text evidence="2">Belongs to the protease inhibitor I39 (alpha-2-macroglobulin) family.</text>
</comment>
<keyword evidence="3" id="KW-0964">Secreted</keyword>
<dbReference type="Pfam" id="PF07703">
    <property type="entry name" value="A2M_BRD"/>
    <property type="match status" value="1"/>
</dbReference>
<feature type="domain" description="Alpha-macroglobulin receptor-binding" evidence="12">
    <location>
        <begin position="1339"/>
        <end position="1428"/>
    </location>
</feature>
<dbReference type="InterPro" id="IPR011625">
    <property type="entry name" value="A2M_N_BRD"/>
</dbReference>
<evidence type="ECO:0000256" key="7">
    <source>
        <dbReference type="ARBA" id="ARBA00023157"/>
    </source>
</evidence>
<evidence type="ECO:0000259" key="11">
    <source>
        <dbReference type="SMART" id="SM01360"/>
    </source>
</evidence>
<comment type="subcellular location">
    <subcellularLocation>
        <location evidence="1">Secreted</location>
    </subcellularLocation>
</comment>
<dbReference type="PANTHER" id="PTHR11412:SF150">
    <property type="entry name" value="ALPHA-2-MACROGLOBULIN-RELATED"/>
    <property type="match status" value="1"/>
</dbReference>
<accession>A0A5A9MXN9</accession>
<dbReference type="SMART" id="SM01359">
    <property type="entry name" value="A2M_N_2"/>
    <property type="match status" value="1"/>
</dbReference>
<dbReference type="SUPFAM" id="SSF48239">
    <property type="entry name" value="Terpenoid cyclases/Protein prenyltransferases"/>
    <property type="match status" value="1"/>
</dbReference>
<dbReference type="Gene3D" id="2.60.40.10">
    <property type="entry name" value="Immunoglobulins"/>
    <property type="match status" value="1"/>
</dbReference>
<feature type="domain" description="Alpha-2-macroglobulin bait region" evidence="10">
    <location>
        <begin position="460"/>
        <end position="609"/>
    </location>
</feature>
<evidence type="ECO:0000313" key="13">
    <source>
        <dbReference type="EMBL" id="KAA0702532.1"/>
    </source>
</evidence>
<feature type="chain" id="PRO_5022765888" evidence="9">
    <location>
        <begin position="25"/>
        <end position="1433"/>
    </location>
</feature>
<dbReference type="InterPro" id="IPR001599">
    <property type="entry name" value="Macroglobln_a2"/>
</dbReference>
<keyword evidence="7" id="KW-1015">Disulfide bond</keyword>
<protein>
    <submittedName>
        <fullName evidence="13">Alpha-2-macroglobulin</fullName>
    </submittedName>
</protein>
<dbReference type="InterPro" id="IPR008930">
    <property type="entry name" value="Terpenoid_cyclase/PrenylTrfase"/>
</dbReference>
<evidence type="ECO:0000256" key="9">
    <source>
        <dbReference type="SAM" id="SignalP"/>
    </source>
</evidence>
<dbReference type="Gene3D" id="2.60.40.1940">
    <property type="match status" value="1"/>
</dbReference>
<reference evidence="13 14" key="1">
    <citation type="journal article" date="2019" name="Mol. Ecol. Resour.">
        <title>Chromosome-level genome assembly of Triplophysa tibetana, a fish adapted to the harsh high-altitude environment of the Tibetan Plateau.</title>
        <authorList>
            <person name="Yang X."/>
            <person name="Liu H."/>
            <person name="Ma Z."/>
            <person name="Zou Y."/>
            <person name="Zou M."/>
            <person name="Mao Y."/>
            <person name="Li X."/>
            <person name="Wang H."/>
            <person name="Chen T."/>
            <person name="Wang W."/>
            <person name="Yang R."/>
        </authorList>
    </citation>
    <scope>NUCLEOTIDE SEQUENCE [LARGE SCALE GENOMIC DNA]</scope>
    <source>
        <strain evidence="13">TTIB1903HZAU</strain>
        <tissue evidence="13">Muscle</tissue>
    </source>
</reference>
<evidence type="ECO:0000256" key="5">
    <source>
        <dbReference type="ARBA" id="ARBA00022729"/>
    </source>
</evidence>
<dbReference type="Pfam" id="PF07678">
    <property type="entry name" value="TED_complement"/>
    <property type="match status" value="1"/>
</dbReference>
<evidence type="ECO:0000256" key="4">
    <source>
        <dbReference type="ARBA" id="ARBA00022690"/>
    </source>
</evidence>
<dbReference type="GO" id="GO:0007399">
    <property type="term" value="P:nervous system development"/>
    <property type="evidence" value="ECO:0007669"/>
    <property type="project" value="UniProtKB-ARBA"/>
</dbReference>
<keyword evidence="5 9" id="KW-0732">Signal</keyword>
<dbReference type="Gene3D" id="1.50.10.20">
    <property type="match status" value="1"/>
</dbReference>
<dbReference type="GO" id="GO:0005615">
    <property type="term" value="C:extracellular space"/>
    <property type="evidence" value="ECO:0007669"/>
    <property type="project" value="InterPro"/>
</dbReference>